<evidence type="ECO:0000256" key="1">
    <source>
        <dbReference type="ARBA" id="ARBA00007734"/>
    </source>
</evidence>
<feature type="region of interest" description="Disordered" evidence="2">
    <location>
        <begin position="424"/>
        <end position="443"/>
    </location>
</feature>
<dbReference type="GO" id="GO:0016020">
    <property type="term" value="C:membrane"/>
    <property type="evidence" value="ECO:0007669"/>
    <property type="project" value="InterPro"/>
</dbReference>
<feature type="domain" description="LysM" evidence="4">
    <location>
        <begin position="384"/>
        <end position="428"/>
    </location>
</feature>
<feature type="chain" id="PRO_5008533100" description="LysM domain-containing protein" evidence="3">
    <location>
        <begin position="20"/>
        <end position="443"/>
    </location>
</feature>
<dbReference type="CDD" id="cd16894">
    <property type="entry name" value="MltD-like"/>
    <property type="match status" value="1"/>
</dbReference>
<dbReference type="InterPro" id="IPR018392">
    <property type="entry name" value="LysM"/>
</dbReference>
<accession>A0A1B1YTK6</accession>
<reference evidence="6" key="1">
    <citation type="submission" date="2016-03" db="EMBL/GenBank/DDBJ databases">
        <title>Complete genome sequence of Solimmundus cernigliae, representing a novel lineage of polycyclic aromatic hydrocarbon degraders within the Gammaproteobacteria.</title>
        <authorList>
            <person name="Singleton D.R."/>
            <person name="Dickey A.N."/>
            <person name="Scholl E.H."/>
            <person name="Wright F.A."/>
            <person name="Aitken M.D."/>
        </authorList>
    </citation>
    <scope>NUCLEOTIDE SEQUENCE [LARGE SCALE GENOMIC DNA]</scope>
    <source>
        <strain evidence="6">TR3.2</strain>
    </source>
</reference>
<dbReference type="OrthoDB" id="9815002at2"/>
<dbReference type="Gene3D" id="1.10.530.10">
    <property type="match status" value="1"/>
</dbReference>
<dbReference type="SMART" id="SM00257">
    <property type="entry name" value="LysM"/>
    <property type="match status" value="1"/>
</dbReference>
<dbReference type="AlphaFoldDB" id="A0A1B1YTK6"/>
<proteinExistence type="inferred from homology"/>
<dbReference type="GO" id="GO:0000270">
    <property type="term" value="P:peptidoglycan metabolic process"/>
    <property type="evidence" value="ECO:0007669"/>
    <property type="project" value="InterPro"/>
</dbReference>
<feature type="signal peptide" evidence="3">
    <location>
        <begin position="1"/>
        <end position="19"/>
    </location>
</feature>
<evidence type="ECO:0000313" key="5">
    <source>
        <dbReference type="EMBL" id="ANX04200.1"/>
    </source>
</evidence>
<dbReference type="KEGG" id="gbi:PG2T_08430"/>
<dbReference type="PROSITE" id="PS51782">
    <property type="entry name" value="LYSM"/>
    <property type="match status" value="1"/>
</dbReference>
<protein>
    <recommendedName>
        <fullName evidence="4">LysM domain-containing protein</fullName>
    </recommendedName>
</protein>
<dbReference type="PANTHER" id="PTHR37423:SF2">
    <property type="entry name" value="MEMBRANE-BOUND LYTIC MUREIN TRANSGLYCOSYLASE C"/>
    <property type="match status" value="1"/>
</dbReference>
<evidence type="ECO:0000256" key="3">
    <source>
        <dbReference type="SAM" id="SignalP"/>
    </source>
</evidence>
<name>A0A1B1YTK6_9GAMM</name>
<dbReference type="PANTHER" id="PTHR37423">
    <property type="entry name" value="SOLUBLE LYTIC MUREIN TRANSGLYCOSYLASE-RELATED"/>
    <property type="match status" value="1"/>
</dbReference>
<dbReference type="EMBL" id="CP014671">
    <property type="protein sequence ID" value="ANX04200.1"/>
    <property type="molecule type" value="Genomic_DNA"/>
</dbReference>
<dbReference type="CDD" id="cd00118">
    <property type="entry name" value="LysM"/>
    <property type="match status" value="1"/>
</dbReference>
<comment type="similarity">
    <text evidence="1">Belongs to the transglycosylase Slt family.</text>
</comment>
<dbReference type="InterPro" id="IPR000189">
    <property type="entry name" value="Transglyc_AS"/>
</dbReference>
<sequence length="443" mass="48466">MPIRLLLGLLLCCATGVHAQPEALPRPAALEPAVRFWSRVFSEVDTRSGFLHDDRHLNVVYGTLRWSGDLERGARQAMVEPQRLAIQNILLGLADGDADTSDPQVRRVRALWQGASPTQLREAASRVRFQLGQADRFAAALRRSGTWEEHIRRTLGQYGVPQEIGALPYVESGFDPLAGSHVGAAGLWQFMASTGRQFLRIDNFVDERYDPHAATVAAAKLLRGNHDALGTWPLALTAYNHGRAGMRRAVDSMGTDDIATLIERYDGPAFGFASRNFYPTFLAALELSSAPEQHFGPIVKAPPAQIREVTLPSYLPLRAVEQGLGVDRTTLRLLNPALRRTVWDETGLLPKGYDLRLPAGTSNADARIADIGRRSGQAAPVQELRHLVRRGETLSGIAARNGLSTRQLAARNGLKPTAQLRIGQTLKLPAPPARLAPTPQAKR</sequence>
<dbReference type="SUPFAM" id="SSF53955">
    <property type="entry name" value="Lysozyme-like"/>
    <property type="match status" value="1"/>
</dbReference>
<dbReference type="InterPro" id="IPR023346">
    <property type="entry name" value="Lysozyme-like_dom_sf"/>
</dbReference>
<dbReference type="InterPro" id="IPR036779">
    <property type="entry name" value="LysM_dom_sf"/>
</dbReference>
<evidence type="ECO:0000259" key="4">
    <source>
        <dbReference type="PROSITE" id="PS51782"/>
    </source>
</evidence>
<dbReference type="Pfam" id="PF01476">
    <property type="entry name" value="LysM"/>
    <property type="match status" value="1"/>
</dbReference>
<dbReference type="PROSITE" id="PS00922">
    <property type="entry name" value="TRANSGLYCOSYLASE"/>
    <property type="match status" value="1"/>
</dbReference>
<dbReference type="RefSeq" id="WP_068804183.1">
    <property type="nucleotide sequence ID" value="NZ_CP014671.1"/>
</dbReference>
<evidence type="ECO:0000313" key="6">
    <source>
        <dbReference type="Proteomes" id="UP000092952"/>
    </source>
</evidence>
<dbReference type="SUPFAM" id="SSF54106">
    <property type="entry name" value="LysM domain"/>
    <property type="match status" value="1"/>
</dbReference>
<dbReference type="Proteomes" id="UP000092952">
    <property type="component" value="Chromosome"/>
</dbReference>
<dbReference type="Pfam" id="PF01464">
    <property type="entry name" value="SLT"/>
    <property type="match status" value="1"/>
</dbReference>
<dbReference type="GO" id="GO:0008933">
    <property type="term" value="F:peptidoglycan lytic transglycosylase activity"/>
    <property type="evidence" value="ECO:0007669"/>
    <property type="project" value="InterPro"/>
</dbReference>
<keyword evidence="3" id="KW-0732">Signal</keyword>
<dbReference type="Gene3D" id="3.10.350.10">
    <property type="entry name" value="LysM domain"/>
    <property type="match status" value="1"/>
</dbReference>
<dbReference type="STRING" id="1810504.PG2T_08430"/>
<dbReference type="InParanoid" id="A0A1B1YTK6"/>
<gene>
    <name evidence="5" type="ORF">PG2T_08430</name>
</gene>
<keyword evidence="6" id="KW-1185">Reference proteome</keyword>
<dbReference type="InterPro" id="IPR008258">
    <property type="entry name" value="Transglycosylase_SLT_dom_1"/>
</dbReference>
<organism evidence="5 6">
    <name type="scientific">Immundisolibacter cernigliae</name>
    <dbReference type="NCBI Taxonomy" id="1810504"/>
    <lineage>
        <taxon>Bacteria</taxon>
        <taxon>Pseudomonadati</taxon>
        <taxon>Pseudomonadota</taxon>
        <taxon>Gammaproteobacteria</taxon>
        <taxon>Immundisolibacterales</taxon>
        <taxon>Immundisolibacteraceae</taxon>
        <taxon>Immundisolibacter</taxon>
    </lineage>
</organism>
<evidence type="ECO:0000256" key="2">
    <source>
        <dbReference type="SAM" id="MobiDB-lite"/>
    </source>
</evidence>